<evidence type="ECO:0000256" key="5">
    <source>
        <dbReference type="ARBA" id="ARBA00023002"/>
    </source>
</evidence>
<dbReference type="EMBL" id="AP026867">
    <property type="protein sequence ID" value="BDS12143.1"/>
    <property type="molecule type" value="Genomic_DNA"/>
</dbReference>
<dbReference type="GO" id="GO:0005737">
    <property type="term" value="C:cytoplasm"/>
    <property type="evidence" value="ECO:0007669"/>
    <property type="project" value="TreeGrafter"/>
</dbReference>
<dbReference type="InterPro" id="IPR038672">
    <property type="entry name" value="CpcT/CpeT_sf"/>
</dbReference>
<name>A0A915YFG2_9BACT</name>
<dbReference type="PANTHER" id="PTHR42801:SF4">
    <property type="entry name" value="AHPC_TSA FAMILY PROTEIN"/>
    <property type="match status" value="1"/>
</dbReference>
<dbReference type="GO" id="GO:0045454">
    <property type="term" value="P:cell redox homeostasis"/>
    <property type="evidence" value="ECO:0007669"/>
    <property type="project" value="TreeGrafter"/>
</dbReference>
<evidence type="ECO:0000256" key="2">
    <source>
        <dbReference type="ARBA" id="ARBA00013017"/>
    </source>
</evidence>
<dbReference type="AlphaFoldDB" id="A0A915YFG2"/>
<reference evidence="14" key="1">
    <citation type="submission" date="2022-09" db="EMBL/GenBank/DDBJ databases">
        <title>Aureispira anguillicida sp. nov., isolated from Leptocephalus of Japanese eel Anguilla japonica.</title>
        <authorList>
            <person name="Yuasa K."/>
            <person name="Mekata T."/>
            <person name="Ikunari K."/>
        </authorList>
    </citation>
    <scope>NUCLEOTIDE SEQUENCE</scope>
    <source>
        <strain evidence="14">EL160426</strain>
    </source>
</reference>
<accession>A0A915YFG2</accession>
<dbReference type="InterPro" id="IPR050924">
    <property type="entry name" value="Peroxiredoxin_BCP/PrxQ"/>
</dbReference>
<evidence type="ECO:0000256" key="4">
    <source>
        <dbReference type="ARBA" id="ARBA00022862"/>
    </source>
</evidence>
<dbReference type="InterPro" id="IPR013766">
    <property type="entry name" value="Thioredoxin_domain"/>
</dbReference>
<evidence type="ECO:0000256" key="3">
    <source>
        <dbReference type="ARBA" id="ARBA00022559"/>
    </source>
</evidence>
<dbReference type="GO" id="GO:0034599">
    <property type="term" value="P:cellular response to oxidative stress"/>
    <property type="evidence" value="ECO:0007669"/>
    <property type="project" value="TreeGrafter"/>
</dbReference>
<dbReference type="SUPFAM" id="SSF52833">
    <property type="entry name" value="Thioredoxin-like"/>
    <property type="match status" value="1"/>
</dbReference>
<keyword evidence="5" id="KW-0560">Oxidoreductase</keyword>
<comment type="function">
    <text evidence="1">Thiol-specific peroxidase that catalyzes the reduction of hydrogen peroxide and organic hydroperoxides to water and alcohols, respectively. Plays a role in cell protection against oxidative stress by detoxifying peroxides and as sensor of hydrogen peroxide-mediated signaling events.</text>
</comment>
<keyword evidence="6" id="KW-1015">Disulfide bond</keyword>
<dbReference type="Proteomes" id="UP001060919">
    <property type="component" value="Chromosome"/>
</dbReference>
<dbReference type="GO" id="GO:0008379">
    <property type="term" value="F:thioredoxin peroxidase activity"/>
    <property type="evidence" value="ECO:0007669"/>
    <property type="project" value="TreeGrafter"/>
</dbReference>
<evidence type="ECO:0000256" key="1">
    <source>
        <dbReference type="ARBA" id="ARBA00003330"/>
    </source>
</evidence>
<dbReference type="KEGG" id="aup:AsAng_0028580"/>
<keyword evidence="7" id="KW-0676">Redox-active center</keyword>
<comment type="similarity">
    <text evidence="9">Belongs to the peroxiredoxin family. BCP/PrxQ subfamily.</text>
</comment>
<evidence type="ECO:0000256" key="6">
    <source>
        <dbReference type="ARBA" id="ARBA00023157"/>
    </source>
</evidence>
<evidence type="ECO:0000256" key="11">
    <source>
        <dbReference type="ARBA" id="ARBA00049091"/>
    </source>
</evidence>
<feature type="compositionally biased region" description="Basic and acidic residues" evidence="12">
    <location>
        <begin position="253"/>
        <end position="269"/>
    </location>
</feature>
<evidence type="ECO:0000256" key="12">
    <source>
        <dbReference type="SAM" id="MobiDB-lite"/>
    </source>
</evidence>
<dbReference type="InterPro" id="IPR036249">
    <property type="entry name" value="Thioredoxin-like_sf"/>
</dbReference>
<evidence type="ECO:0000256" key="10">
    <source>
        <dbReference type="ARBA" id="ARBA00042639"/>
    </source>
</evidence>
<feature type="domain" description="Thioredoxin" evidence="13">
    <location>
        <begin position="268"/>
        <end position="453"/>
    </location>
</feature>
<gene>
    <name evidence="14" type="ORF">AsAng_0028580</name>
</gene>
<dbReference type="CDD" id="cd02970">
    <property type="entry name" value="PRX_like2"/>
    <property type="match status" value="1"/>
</dbReference>
<evidence type="ECO:0000256" key="7">
    <source>
        <dbReference type="ARBA" id="ARBA00023284"/>
    </source>
</evidence>
<sequence length="460" mass="53516">MGFSLAEKNEKSSREFLIFAPLLKLKKNTMKLCIVGAILCWLSATSIAQKNTFSKDEHKKIQTFIQQISAVYNNQAQADTTENPLLRLSEIRIFEIWTHKKNEYWLSIGWYQPDFPEQPMGEKIFHIKSIRKDTFELDCYSWTDPSNSSYLLQWKEKHPYKKKKLEHLTNDGCQNYVVKNSSGGYELKTLKDQVCAFNNPMAPFDGLFFHFIFDPTGQKMDIYDKNYKAGKVLFHYLNTPMLMRKTTPVKSNNLEEKKQEQATDDGRLKRGDKPEAFVVEDVLGNTISLRKILKKNKVLLVFLRHAWCPVCNYRTHELIGNYNALKEAGYEVVVVYESSKKSLLPYVEDHDLPYFVIADPQRELYKAFKVEFSSEKMLKSRTNTKMLTHYKKGMELFGDRQYAKEKGEEKSSIIPADFIINKDRTLETVYYGEYIGDHLPVKELLEGAGSSSGHEIRNRF</sequence>
<feature type="region of interest" description="Disordered" evidence="12">
    <location>
        <begin position="247"/>
        <end position="269"/>
    </location>
</feature>
<dbReference type="PANTHER" id="PTHR42801">
    <property type="entry name" value="THIOREDOXIN-DEPENDENT PEROXIDE REDUCTASE"/>
    <property type="match status" value="1"/>
</dbReference>
<evidence type="ECO:0000256" key="9">
    <source>
        <dbReference type="ARBA" id="ARBA00038489"/>
    </source>
</evidence>
<evidence type="ECO:0000313" key="14">
    <source>
        <dbReference type="EMBL" id="BDS12143.1"/>
    </source>
</evidence>
<dbReference type="PROSITE" id="PS51352">
    <property type="entry name" value="THIOREDOXIN_2"/>
    <property type="match status" value="1"/>
</dbReference>
<dbReference type="EC" id="1.11.1.24" evidence="2"/>
<keyword evidence="3" id="KW-0575">Peroxidase</keyword>
<keyword evidence="4" id="KW-0049">Antioxidant</keyword>
<organism evidence="14 15">
    <name type="scientific">Aureispira anguillae</name>
    <dbReference type="NCBI Taxonomy" id="2864201"/>
    <lineage>
        <taxon>Bacteria</taxon>
        <taxon>Pseudomonadati</taxon>
        <taxon>Bacteroidota</taxon>
        <taxon>Saprospiria</taxon>
        <taxon>Saprospirales</taxon>
        <taxon>Saprospiraceae</taxon>
        <taxon>Aureispira</taxon>
    </lineage>
</organism>
<dbReference type="InterPro" id="IPR000866">
    <property type="entry name" value="AhpC/TSA"/>
</dbReference>
<comment type="catalytic activity">
    <reaction evidence="11">
        <text>a hydroperoxide + [thioredoxin]-dithiol = an alcohol + [thioredoxin]-disulfide + H2O</text>
        <dbReference type="Rhea" id="RHEA:62620"/>
        <dbReference type="Rhea" id="RHEA-COMP:10698"/>
        <dbReference type="Rhea" id="RHEA-COMP:10700"/>
        <dbReference type="ChEBI" id="CHEBI:15377"/>
        <dbReference type="ChEBI" id="CHEBI:29950"/>
        <dbReference type="ChEBI" id="CHEBI:30879"/>
        <dbReference type="ChEBI" id="CHEBI:35924"/>
        <dbReference type="ChEBI" id="CHEBI:50058"/>
        <dbReference type="EC" id="1.11.1.24"/>
    </reaction>
</comment>
<protein>
    <recommendedName>
        <fullName evidence="2">thioredoxin-dependent peroxiredoxin</fullName>
        <ecNumber evidence="2">1.11.1.24</ecNumber>
    </recommendedName>
    <alternativeName>
        <fullName evidence="8">Thioredoxin peroxidase</fullName>
    </alternativeName>
    <alternativeName>
        <fullName evidence="10">Thioredoxin-dependent peroxiredoxin Bcp</fullName>
    </alternativeName>
</protein>
<evidence type="ECO:0000259" key="13">
    <source>
        <dbReference type="PROSITE" id="PS51352"/>
    </source>
</evidence>
<dbReference type="Pfam" id="PF00578">
    <property type="entry name" value="AhpC-TSA"/>
    <property type="match status" value="1"/>
</dbReference>
<keyword evidence="15" id="KW-1185">Reference proteome</keyword>
<evidence type="ECO:0000313" key="15">
    <source>
        <dbReference type="Proteomes" id="UP001060919"/>
    </source>
</evidence>
<dbReference type="Gene3D" id="2.40.128.590">
    <property type="entry name" value="CpcT/CpeT domain"/>
    <property type="match status" value="1"/>
</dbReference>
<dbReference type="Gene3D" id="3.40.30.10">
    <property type="entry name" value="Glutaredoxin"/>
    <property type="match status" value="1"/>
</dbReference>
<proteinExistence type="inferred from homology"/>
<evidence type="ECO:0000256" key="8">
    <source>
        <dbReference type="ARBA" id="ARBA00032824"/>
    </source>
</evidence>